<evidence type="ECO:0000259" key="18">
    <source>
        <dbReference type="Pfam" id="PF16916"/>
    </source>
</evidence>
<dbReference type="InterPro" id="IPR036837">
    <property type="entry name" value="Cation_efflux_CTD_sf"/>
</dbReference>
<evidence type="ECO:0000256" key="7">
    <source>
        <dbReference type="ARBA" id="ARBA00022906"/>
    </source>
</evidence>
<keyword evidence="6 16" id="KW-0812">Transmembrane</keyword>
<dbReference type="EMBL" id="CP053923">
    <property type="protein sequence ID" value="QNT71409.1"/>
    <property type="molecule type" value="Genomic_DNA"/>
</dbReference>
<evidence type="ECO:0000256" key="5">
    <source>
        <dbReference type="ARBA" id="ARBA00022496"/>
    </source>
</evidence>
<dbReference type="PANTHER" id="PTHR43840">
    <property type="entry name" value="MITOCHONDRIAL METAL TRANSPORTER 1-RELATED"/>
    <property type="match status" value="1"/>
</dbReference>
<evidence type="ECO:0000256" key="16">
    <source>
        <dbReference type="SAM" id="Phobius"/>
    </source>
</evidence>
<keyword evidence="9 16" id="KW-0472">Membrane</keyword>
<gene>
    <name evidence="19" type="ORF">HQ394_17460</name>
</gene>
<keyword evidence="7" id="KW-0864">Zinc transport</keyword>
<dbReference type="RefSeq" id="WP_190263385.1">
    <property type="nucleotide sequence ID" value="NZ_CP053923.1"/>
</dbReference>
<dbReference type="SUPFAM" id="SSF160240">
    <property type="entry name" value="Cation efflux protein cytoplasmic domain-like"/>
    <property type="match status" value="1"/>
</dbReference>
<keyword evidence="8 16" id="KW-1133">Transmembrane helix</keyword>
<sequence length="299" mass="32179">MATIERANRLKNRAALASVGVAALLIAAKAAAWIATGSVSMLSTLVDSMLDLAASLLNLLAIRQAAVPPDREHRFGHGKAEPLAGLGQAAFIGGSGVFLLFEAGRRLLTPVPIENSSVGLIVMLLSIALTLGLVTYQKWVIRRTGSIAIGADSLHYTSDLLVNLGVIAALILGSQFGWTRADPLIALGVSLFILISAWQVISGSLNLLMDRELPETDRQRIAAIISEHDGVRSMHDLRTRSSGTQTFIQLHLELDPELSLAEAHRISDEVMARIEEAFPDAEVLIHEDPFGLSEQRPTF</sequence>
<evidence type="ECO:0000256" key="6">
    <source>
        <dbReference type="ARBA" id="ARBA00022692"/>
    </source>
</evidence>
<evidence type="ECO:0000256" key="1">
    <source>
        <dbReference type="ARBA" id="ARBA00004651"/>
    </source>
</evidence>
<dbReference type="GO" id="GO:0006882">
    <property type="term" value="P:intracellular zinc ion homeostasis"/>
    <property type="evidence" value="ECO:0007669"/>
    <property type="project" value="TreeGrafter"/>
</dbReference>
<dbReference type="FunFam" id="3.30.70.1350:FF:000002">
    <property type="entry name" value="Ferrous-iron efflux pump FieF"/>
    <property type="match status" value="1"/>
</dbReference>
<dbReference type="GO" id="GO:0015086">
    <property type="term" value="F:cadmium ion transmembrane transporter activity"/>
    <property type="evidence" value="ECO:0007669"/>
    <property type="project" value="TreeGrafter"/>
</dbReference>
<dbReference type="SUPFAM" id="SSF161111">
    <property type="entry name" value="Cation efflux protein transmembrane domain-like"/>
    <property type="match status" value="1"/>
</dbReference>
<keyword evidence="5" id="KW-0408">Iron</keyword>
<dbReference type="InterPro" id="IPR050291">
    <property type="entry name" value="CDF_Transporter"/>
</dbReference>
<evidence type="ECO:0000256" key="4">
    <source>
        <dbReference type="ARBA" id="ARBA00022475"/>
    </source>
</evidence>
<dbReference type="Gene3D" id="3.30.70.1350">
    <property type="entry name" value="Cation efflux protein, cytoplasmic domain"/>
    <property type="match status" value="1"/>
</dbReference>
<dbReference type="Proteomes" id="UP000516369">
    <property type="component" value="Chromosome"/>
</dbReference>
<evidence type="ECO:0000256" key="13">
    <source>
        <dbReference type="ARBA" id="ARBA00062926"/>
    </source>
</evidence>
<keyword evidence="4" id="KW-1003">Cell membrane</keyword>
<dbReference type="NCBIfam" id="TIGR01297">
    <property type="entry name" value="CDF"/>
    <property type="match status" value="1"/>
</dbReference>
<comment type="catalytic activity">
    <reaction evidence="10">
        <text>Fe(2+)(in) + H(+)(out) = Fe(2+)(out) + H(+)(in)</text>
        <dbReference type="Rhea" id="RHEA:29439"/>
        <dbReference type="ChEBI" id="CHEBI:15378"/>
        <dbReference type="ChEBI" id="CHEBI:29033"/>
    </reaction>
</comment>
<comment type="catalytic activity">
    <reaction evidence="11">
        <text>Zn(2+)(in) + H(+)(out) = Zn(2+)(out) + H(+)(in)</text>
        <dbReference type="Rhea" id="RHEA:28839"/>
        <dbReference type="ChEBI" id="CHEBI:15378"/>
        <dbReference type="ChEBI" id="CHEBI:29105"/>
    </reaction>
</comment>
<dbReference type="Gene3D" id="1.20.1510.10">
    <property type="entry name" value="Cation efflux protein transmembrane domain"/>
    <property type="match status" value="1"/>
</dbReference>
<dbReference type="Pfam" id="PF01545">
    <property type="entry name" value="Cation_efflux"/>
    <property type="match status" value="1"/>
</dbReference>
<evidence type="ECO:0000256" key="9">
    <source>
        <dbReference type="ARBA" id="ARBA00023136"/>
    </source>
</evidence>
<proteinExistence type="inferred from homology"/>
<keyword evidence="3" id="KW-0813">Transport</keyword>
<dbReference type="PANTHER" id="PTHR43840:SF41">
    <property type="entry name" value="CATION-EFFLUX PUMP FIEF"/>
    <property type="match status" value="1"/>
</dbReference>
<dbReference type="GO" id="GO:0015093">
    <property type="term" value="F:ferrous iron transmembrane transporter activity"/>
    <property type="evidence" value="ECO:0007669"/>
    <property type="project" value="TreeGrafter"/>
</dbReference>
<accession>A0A7H1N6S3</accession>
<comment type="similarity">
    <text evidence="2">Belongs to the cation diffusion facilitator (CDF) transporter (TC 2.A.4) family. FieF subfamily.</text>
</comment>
<evidence type="ECO:0000256" key="15">
    <source>
        <dbReference type="ARBA" id="ARBA00072262"/>
    </source>
</evidence>
<evidence type="ECO:0000313" key="19">
    <source>
        <dbReference type="EMBL" id="QNT71409.1"/>
    </source>
</evidence>
<dbReference type="InterPro" id="IPR002524">
    <property type="entry name" value="Cation_efflux"/>
</dbReference>
<evidence type="ECO:0000256" key="11">
    <source>
        <dbReference type="ARBA" id="ARBA00047695"/>
    </source>
</evidence>
<name>A0A7H1N6S3_9PROT</name>
<dbReference type="GO" id="GO:0005886">
    <property type="term" value="C:plasma membrane"/>
    <property type="evidence" value="ECO:0007669"/>
    <property type="project" value="UniProtKB-SubCell"/>
</dbReference>
<keyword evidence="7" id="KW-0406">Ion transport</keyword>
<dbReference type="AlphaFoldDB" id="A0A7H1N6S3"/>
<feature type="domain" description="Cation efflux protein transmembrane" evidence="17">
    <location>
        <begin position="16"/>
        <end position="209"/>
    </location>
</feature>
<feature type="transmembrane region" description="Helical" evidence="16">
    <location>
        <begin position="83"/>
        <end position="101"/>
    </location>
</feature>
<feature type="transmembrane region" description="Helical" evidence="16">
    <location>
        <begin position="184"/>
        <end position="208"/>
    </location>
</feature>
<evidence type="ECO:0000256" key="3">
    <source>
        <dbReference type="ARBA" id="ARBA00022448"/>
    </source>
</evidence>
<comment type="subcellular location">
    <subcellularLocation>
        <location evidence="1">Cell membrane</location>
        <topology evidence="1">Multi-pass membrane protein</topology>
    </subcellularLocation>
</comment>
<evidence type="ECO:0000313" key="20">
    <source>
        <dbReference type="Proteomes" id="UP000516369"/>
    </source>
</evidence>
<dbReference type="GO" id="GO:0015341">
    <property type="term" value="F:zinc efflux antiporter activity"/>
    <property type="evidence" value="ECO:0007669"/>
    <property type="project" value="TreeGrafter"/>
</dbReference>
<dbReference type="Pfam" id="PF16916">
    <property type="entry name" value="ZT_dimer"/>
    <property type="match status" value="1"/>
</dbReference>
<feature type="transmembrane region" description="Helical" evidence="16">
    <location>
        <begin position="121"/>
        <end position="139"/>
    </location>
</feature>
<keyword evidence="20" id="KW-1185">Reference proteome</keyword>
<evidence type="ECO:0000256" key="8">
    <source>
        <dbReference type="ARBA" id="ARBA00022989"/>
    </source>
</evidence>
<dbReference type="InterPro" id="IPR027469">
    <property type="entry name" value="Cation_efflux_TMD_sf"/>
</dbReference>
<dbReference type="InterPro" id="IPR058533">
    <property type="entry name" value="Cation_efflux_TM"/>
</dbReference>
<evidence type="ECO:0000259" key="17">
    <source>
        <dbReference type="Pfam" id="PF01545"/>
    </source>
</evidence>
<feature type="domain" description="Cation efflux protein cytoplasmic" evidence="18">
    <location>
        <begin position="213"/>
        <end position="289"/>
    </location>
</feature>
<dbReference type="InterPro" id="IPR027470">
    <property type="entry name" value="Cation_efflux_CTD"/>
</dbReference>
<dbReference type="KEGG" id="dvn:HQ394_17460"/>
<comment type="subunit">
    <text evidence="13">Homodimer. The subunits are held together in a parallel orientation through zinc binding at the interface of the cytoplasmic domains.</text>
</comment>
<evidence type="ECO:0000256" key="2">
    <source>
        <dbReference type="ARBA" id="ARBA00010212"/>
    </source>
</evidence>
<evidence type="ECO:0000256" key="14">
    <source>
        <dbReference type="ARBA" id="ARBA00068882"/>
    </source>
</evidence>
<protein>
    <recommendedName>
        <fullName evidence="15">Cation-efflux pump FieF</fullName>
    </recommendedName>
    <alternativeName>
        <fullName evidence="14">Protein p34</fullName>
    </alternativeName>
</protein>
<evidence type="ECO:0000256" key="10">
    <source>
        <dbReference type="ARBA" id="ARBA00035584"/>
    </source>
</evidence>
<dbReference type="FunFam" id="1.20.1510.10:FF:000001">
    <property type="entry name" value="Ferrous-iron efflux pump FieF"/>
    <property type="match status" value="1"/>
</dbReference>
<evidence type="ECO:0000256" key="12">
    <source>
        <dbReference type="ARBA" id="ARBA00050984"/>
    </source>
</evidence>
<keyword evidence="7" id="KW-0862">Zinc</keyword>
<feature type="transmembrane region" description="Helical" evidence="16">
    <location>
        <begin position="42"/>
        <end position="62"/>
    </location>
</feature>
<keyword evidence="5" id="KW-0410">Iron transport</keyword>
<feature type="transmembrane region" description="Helical" evidence="16">
    <location>
        <begin position="160"/>
        <end position="178"/>
    </location>
</feature>
<organism evidence="19 20">
    <name type="scientific">Defluviicoccus vanus</name>
    <dbReference type="NCBI Taxonomy" id="111831"/>
    <lineage>
        <taxon>Bacteria</taxon>
        <taxon>Pseudomonadati</taxon>
        <taxon>Pseudomonadota</taxon>
        <taxon>Alphaproteobacteria</taxon>
        <taxon>Rhodospirillales</taxon>
        <taxon>Rhodospirillaceae</taxon>
        <taxon>Defluviicoccus</taxon>
    </lineage>
</organism>
<comment type="catalytic activity">
    <reaction evidence="12">
        <text>Cd(2+)(in) + H(+)(out) = Cd(2+)(out) + H(+)(in)</text>
        <dbReference type="Rhea" id="RHEA:28739"/>
        <dbReference type="ChEBI" id="CHEBI:15378"/>
        <dbReference type="ChEBI" id="CHEBI:48775"/>
    </reaction>
</comment>
<reference evidence="19 20" key="1">
    <citation type="submission" date="2020-05" db="EMBL/GenBank/DDBJ databases">
        <title>Complete closed genome sequence of Defluviicoccus vanus.</title>
        <authorList>
            <person name="Bessarab I."/>
            <person name="Arumugam K."/>
            <person name="Maszenan A.M."/>
            <person name="Seviour R.J."/>
            <person name="Williams R.B."/>
        </authorList>
    </citation>
    <scope>NUCLEOTIDE SEQUENCE [LARGE SCALE GENOMIC DNA]</scope>
    <source>
        <strain evidence="19 20">Ben 114</strain>
    </source>
</reference>